<evidence type="ECO:0000259" key="1">
    <source>
        <dbReference type="Pfam" id="PF05368"/>
    </source>
</evidence>
<organism evidence="2 3">
    <name type="scientific">Stereocaulon virgatum</name>
    <dbReference type="NCBI Taxonomy" id="373712"/>
    <lineage>
        <taxon>Eukaryota</taxon>
        <taxon>Fungi</taxon>
        <taxon>Dikarya</taxon>
        <taxon>Ascomycota</taxon>
        <taxon>Pezizomycotina</taxon>
        <taxon>Lecanoromycetes</taxon>
        <taxon>OSLEUM clade</taxon>
        <taxon>Lecanoromycetidae</taxon>
        <taxon>Lecanorales</taxon>
        <taxon>Lecanorineae</taxon>
        <taxon>Stereocaulaceae</taxon>
        <taxon>Stereocaulon</taxon>
    </lineage>
</organism>
<protein>
    <recommendedName>
        <fullName evidence="1">NmrA-like domain-containing protein</fullName>
    </recommendedName>
</protein>
<dbReference type="InterPro" id="IPR008030">
    <property type="entry name" value="NmrA-like"/>
</dbReference>
<evidence type="ECO:0000313" key="3">
    <source>
        <dbReference type="Proteomes" id="UP001590950"/>
    </source>
</evidence>
<accession>A0ABR3ZZ31</accession>
<dbReference type="EMBL" id="JBEFKJ010000035">
    <property type="protein sequence ID" value="KAL2038028.1"/>
    <property type="molecule type" value="Genomic_DNA"/>
</dbReference>
<dbReference type="PANTHER" id="PTHR43162:SF1">
    <property type="entry name" value="PRESTALK A DIFFERENTIATION PROTEIN A"/>
    <property type="match status" value="1"/>
</dbReference>
<dbReference type="SUPFAM" id="SSF51735">
    <property type="entry name" value="NAD(P)-binding Rossmann-fold domains"/>
    <property type="match status" value="1"/>
</dbReference>
<name>A0ABR3ZZ31_9LECA</name>
<gene>
    <name evidence="2" type="ORF">N7G274_009248</name>
</gene>
<keyword evidence="3" id="KW-1185">Reference proteome</keyword>
<evidence type="ECO:0000313" key="2">
    <source>
        <dbReference type="EMBL" id="KAL2038028.1"/>
    </source>
</evidence>
<dbReference type="InterPro" id="IPR051604">
    <property type="entry name" value="Ergot_Alk_Oxidoreductase"/>
</dbReference>
<comment type="caution">
    <text evidence="2">The sequence shown here is derived from an EMBL/GenBank/DDBJ whole genome shotgun (WGS) entry which is preliminary data.</text>
</comment>
<proteinExistence type="predicted"/>
<dbReference type="Gene3D" id="3.40.50.720">
    <property type="entry name" value="NAD(P)-binding Rossmann-like Domain"/>
    <property type="match status" value="1"/>
</dbReference>
<dbReference type="Pfam" id="PF05368">
    <property type="entry name" value="NmrA"/>
    <property type="match status" value="1"/>
</dbReference>
<dbReference type="InterPro" id="IPR036291">
    <property type="entry name" value="NAD(P)-bd_dom_sf"/>
</dbReference>
<dbReference type="PANTHER" id="PTHR43162">
    <property type="match status" value="1"/>
</dbReference>
<feature type="domain" description="NmrA-like" evidence="1">
    <location>
        <begin position="7"/>
        <end position="249"/>
    </location>
</feature>
<dbReference type="Proteomes" id="UP001590950">
    <property type="component" value="Unassembled WGS sequence"/>
</dbReference>
<sequence>MPADIQNDVLLVTCANGKQSSHLLPFLLPKWKHLRLAVRSEASRQKLLEQYGPTWQSNMVSDIEVVSVDLAQSENCMRICEGVTVVYHIGPAFHPRATEIGYNIIDAANTHGVKHLVYSSVLHPSLRKLMNHDCKRYIEEHLIESGLPYTILQPSQFMDLFPIQNLLSEEKPIVTSLCNPDVKSSYTSLHDLGEAAANILEQREEHFHATYQLVSTSPPMSYRDVCEIASSVIGRDILLRTMPFQKTLEGNMGGLLGLPEDAYSRDGVQRMLLYYESRGLVGNTNVLRWLLGREPSNWEEWIQGKMGCVVEGN</sequence>
<reference evidence="2 3" key="1">
    <citation type="submission" date="2024-09" db="EMBL/GenBank/DDBJ databases">
        <title>Rethinking Asexuality: The Enigmatic Case of Functional Sexual Genes in Lepraria (Stereocaulaceae).</title>
        <authorList>
            <person name="Doellman M."/>
            <person name="Sun Y."/>
            <person name="Barcenas-Pena A."/>
            <person name="Lumbsch H.T."/>
            <person name="Grewe F."/>
        </authorList>
    </citation>
    <scope>NUCLEOTIDE SEQUENCE [LARGE SCALE GENOMIC DNA]</scope>
    <source>
        <strain evidence="2 3">Mercado 3170</strain>
    </source>
</reference>